<gene>
    <name evidence="3" type="primary">ABI2</name>
    <name evidence="3" type="ORF">E2C01_016838</name>
</gene>
<dbReference type="EMBL" id="VSRR010001251">
    <property type="protein sequence ID" value="MPC23776.1"/>
    <property type="molecule type" value="Genomic_DNA"/>
</dbReference>
<feature type="region of interest" description="Disordered" evidence="2">
    <location>
        <begin position="107"/>
        <end position="204"/>
    </location>
</feature>
<organism evidence="3 4">
    <name type="scientific">Portunus trituberculatus</name>
    <name type="common">Swimming crab</name>
    <name type="synonym">Neptunus trituberculatus</name>
    <dbReference type="NCBI Taxonomy" id="210409"/>
    <lineage>
        <taxon>Eukaryota</taxon>
        <taxon>Metazoa</taxon>
        <taxon>Ecdysozoa</taxon>
        <taxon>Arthropoda</taxon>
        <taxon>Crustacea</taxon>
        <taxon>Multicrustacea</taxon>
        <taxon>Malacostraca</taxon>
        <taxon>Eumalacostraca</taxon>
        <taxon>Eucarida</taxon>
        <taxon>Decapoda</taxon>
        <taxon>Pleocyemata</taxon>
        <taxon>Brachyura</taxon>
        <taxon>Eubrachyura</taxon>
        <taxon>Portunoidea</taxon>
        <taxon>Portunidae</taxon>
        <taxon>Portuninae</taxon>
        <taxon>Portunus</taxon>
    </lineage>
</organism>
<dbReference type="GO" id="GO:0098858">
    <property type="term" value="C:actin-based cell projection"/>
    <property type="evidence" value="ECO:0007669"/>
    <property type="project" value="TreeGrafter"/>
</dbReference>
<dbReference type="OrthoDB" id="6424451at2759"/>
<dbReference type="AlphaFoldDB" id="A0A5B7DS77"/>
<feature type="compositionally biased region" description="Low complexity" evidence="2">
    <location>
        <begin position="109"/>
        <end position="126"/>
    </location>
</feature>
<dbReference type="PANTHER" id="PTHR10460:SF0">
    <property type="entry name" value="ABELSON INTERACTING PROTEIN, ISOFORM D"/>
    <property type="match status" value="1"/>
</dbReference>
<evidence type="ECO:0000313" key="4">
    <source>
        <dbReference type="Proteomes" id="UP000324222"/>
    </source>
</evidence>
<name>A0A5B7DS77_PORTR</name>
<dbReference type="GO" id="GO:0031209">
    <property type="term" value="C:SCAR complex"/>
    <property type="evidence" value="ECO:0007669"/>
    <property type="project" value="TreeGrafter"/>
</dbReference>
<keyword evidence="4" id="KW-1185">Reference proteome</keyword>
<evidence type="ECO:0000313" key="3">
    <source>
        <dbReference type="EMBL" id="MPC23776.1"/>
    </source>
</evidence>
<protein>
    <submittedName>
        <fullName evidence="3">Abl interactor 2</fullName>
    </submittedName>
</protein>
<comment type="similarity">
    <text evidence="1">Belongs to the ABI family.</text>
</comment>
<accession>A0A5B7DS77</accession>
<evidence type="ECO:0000256" key="2">
    <source>
        <dbReference type="SAM" id="MobiDB-lite"/>
    </source>
</evidence>
<dbReference type="GO" id="GO:0035591">
    <property type="term" value="F:signaling adaptor activity"/>
    <property type="evidence" value="ECO:0007669"/>
    <property type="project" value="TreeGrafter"/>
</dbReference>
<dbReference type="Proteomes" id="UP000324222">
    <property type="component" value="Unassembled WGS sequence"/>
</dbReference>
<proteinExistence type="inferred from homology"/>
<dbReference type="Gene3D" id="6.10.140.1620">
    <property type="match status" value="1"/>
</dbReference>
<dbReference type="PANTHER" id="PTHR10460">
    <property type="entry name" value="ABL INTERACTOR FAMILY MEMBER"/>
    <property type="match status" value="1"/>
</dbReference>
<dbReference type="GO" id="GO:0030027">
    <property type="term" value="C:lamellipodium"/>
    <property type="evidence" value="ECO:0007669"/>
    <property type="project" value="TreeGrafter"/>
</dbReference>
<sequence length="273" mass="28734">MALSAEFVNLVEQEIPEGRQSLSDSHANLEKVAAYCIENFARAENKGGALEETKNYTTQSLASVAYQINTLAYNFLQMVEQQANQLAEMESQVNYISQVALDDIGHGLRSSSASTPRSRRSASSVGVPPPPAHQQPPTSAGPAPTTKPPTPPQANRSVSSLSRGSREYRTPPAVAPPQVPSNYAPNYPIGHPRRGERSSGYSTLPHQSAAHVAPMAHNGAGGGGGGVGGGGMVAPPPQVGYPTVIRPAMTLPKNLTNKALANKVSEPALDYHL</sequence>
<comment type="caution">
    <text evidence="3">The sequence shown here is derived from an EMBL/GenBank/DDBJ whole genome shotgun (WGS) entry which is preliminary data.</text>
</comment>
<evidence type="ECO:0000256" key="1">
    <source>
        <dbReference type="ARBA" id="ARBA00010020"/>
    </source>
</evidence>
<dbReference type="GO" id="GO:0017124">
    <property type="term" value="F:SH3 domain binding"/>
    <property type="evidence" value="ECO:0007669"/>
    <property type="project" value="TreeGrafter"/>
</dbReference>
<dbReference type="InterPro" id="IPR028457">
    <property type="entry name" value="ABI"/>
</dbReference>
<feature type="compositionally biased region" description="Low complexity" evidence="2">
    <location>
        <begin position="135"/>
        <end position="144"/>
    </location>
</feature>
<dbReference type="GO" id="GO:0001764">
    <property type="term" value="P:neuron migration"/>
    <property type="evidence" value="ECO:0007669"/>
    <property type="project" value="TreeGrafter"/>
</dbReference>
<reference evidence="3 4" key="1">
    <citation type="submission" date="2019-05" db="EMBL/GenBank/DDBJ databases">
        <title>Another draft genome of Portunus trituberculatus and its Hox gene families provides insights of decapod evolution.</title>
        <authorList>
            <person name="Jeong J.-H."/>
            <person name="Song I."/>
            <person name="Kim S."/>
            <person name="Choi T."/>
            <person name="Kim D."/>
            <person name="Ryu S."/>
            <person name="Kim W."/>
        </authorList>
    </citation>
    <scope>NUCLEOTIDE SEQUENCE [LARGE SCALE GENOMIC DNA]</scope>
    <source>
        <tissue evidence="3">Muscle</tissue>
    </source>
</reference>